<evidence type="ECO:0000256" key="4">
    <source>
        <dbReference type="ARBA" id="ARBA00022833"/>
    </source>
</evidence>
<evidence type="ECO:0000313" key="9">
    <source>
        <dbReference type="Proteomes" id="UP000001935"/>
    </source>
</evidence>
<evidence type="ECO:0000256" key="3">
    <source>
        <dbReference type="ARBA" id="ARBA00022801"/>
    </source>
</evidence>
<dbReference type="InterPro" id="IPR045886">
    <property type="entry name" value="ThiF/MoeB/HesA"/>
</dbReference>
<keyword evidence="4" id="KW-0862">Zinc</keyword>
<dbReference type="InterPro" id="IPR035985">
    <property type="entry name" value="Ubiquitin-activating_enz"/>
</dbReference>
<dbReference type="SUPFAM" id="SSF69572">
    <property type="entry name" value="Activating enzymes of the ubiquitin-like proteins"/>
    <property type="match status" value="1"/>
</dbReference>
<dbReference type="Proteomes" id="UP000001935">
    <property type="component" value="Chromosome"/>
</dbReference>
<gene>
    <name evidence="8" type="ordered locus">Adeh_2929</name>
</gene>
<evidence type="ECO:0000256" key="5">
    <source>
        <dbReference type="ARBA" id="ARBA00023049"/>
    </source>
</evidence>
<dbReference type="KEGG" id="ade:Adeh_2929"/>
<proteinExistence type="predicted"/>
<feature type="domain" description="THIF-type NAD/FAD binding fold" evidence="6">
    <location>
        <begin position="308"/>
        <end position="463"/>
    </location>
</feature>
<reference evidence="8" key="1">
    <citation type="submission" date="2006-01" db="EMBL/GenBank/DDBJ databases">
        <title>Complete sequence of Anaeromyxobacter dehalogenans 2CP-C.</title>
        <authorList>
            <consortium name="US DOE Joint Genome Institute"/>
            <person name="Copeland A."/>
            <person name="Lucas S."/>
            <person name="Lapidus A."/>
            <person name="Barry K."/>
            <person name="Detter J.C."/>
            <person name="Glavina T."/>
            <person name="Hammon N."/>
            <person name="Israni S."/>
            <person name="Pitluck S."/>
            <person name="Brettin T."/>
            <person name="Bruce D."/>
            <person name="Han C."/>
            <person name="Tapia R."/>
            <person name="Gilna P."/>
            <person name="Kiss H."/>
            <person name="Schmutz J."/>
            <person name="Larimer F."/>
            <person name="Land M."/>
            <person name="Kyrpides N."/>
            <person name="Anderson I."/>
            <person name="Sanford R.A."/>
            <person name="Ritalahti K.M."/>
            <person name="Thomas H.S."/>
            <person name="Kirby J.R."/>
            <person name="Zhulin I.B."/>
            <person name="Loeffler F.E."/>
            <person name="Richardson P."/>
        </authorList>
    </citation>
    <scope>NUCLEOTIDE SEQUENCE</scope>
    <source>
        <strain evidence="8">2CP-C</strain>
    </source>
</reference>
<name>Q2IDP5_ANADE</name>
<dbReference type="Pfam" id="PF00899">
    <property type="entry name" value="ThiF"/>
    <property type="match status" value="1"/>
</dbReference>
<dbReference type="eggNOG" id="COG1310">
    <property type="taxonomic scope" value="Bacteria"/>
</dbReference>
<dbReference type="Gene3D" id="3.40.50.720">
    <property type="entry name" value="NAD(P)-binding Rossmann-like Domain"/>
    <property type="match status" value="1"/>
</dbReference>
<dbReference type="HOGENOM" id="CLU_390671_0_0_7"/>
<dbReference type="Pfam" id="PF14464">
    <property type="entry name" value="Prok-JAB"/>
    <property type="match status" value="1"/>
</dbReference>
<evidence type="ECO:0000259" key="6">
    <source>
        <dbReference type="Pfam" id="PF00899"/>
    </source>
</evidence>
<accession>Q2IDP5</accession>
<feature type="domain" description="JAB" evidence="7">
    <location>
        <begin position="7"/>
        <end position="99"/>
    </location>
</feature>
<evidence type="ECO:0000256" key="2">
    <source>
        <dbReference type="ARBA" id="ARBA00022723"/>
    </source>
</evidence>
<dbReference type="PANTHER" id="PTHR43267">
    <property type="entry name" value="TRNA THREONYLCARBAMOYLADENOSINE DEHYDRATASE"/>
    <property type="match status" value="1"/>
</dbReference>
<evidence type="ECO:0000313" key="8">
    <source>
        <dbReference type="EMBL" id="ABC82699.1"/>
    </source>
</evidence>
<dbReference type="PANTHER" id="PTHR43267:SF1">
    <property type="entry name" value="TRNA THREONYLCARBAMOYLADENOSINE DEHYDRATASE"/>
    <property type="match status" value="1"/>
</dbReference>
<dbReference type="GO" id="GO:0046872">
    <property type="term" value="F:metal ion binding"/>
    <property type="evidence" value="ECO:0007669"/>
    <property type="project" value="UniProtKB-KW"/>
</dbReference>
<dbReference type="InterPro" id="IPR028090">
    <property type="entry name" value="JAB_dom_prok"/>
</dbReference>
<keyword evidence="3" id="KW-0378">Hydrolase</keyword>
<dbReference type="SUPFAM" id="SSF102712">
    <property type="entry name" value="JAB1/MPN domain"/>
    <property type="match status" value="1"/>
</dbReference>
<evidence type="ECO:0000256" key="1">
    <source>
        <dbReference type="ARBA" id="ARBA00022670"/>
    </source>
</evidence>
<organism evidence="8 9">
    <name type="scientific">Anaeromyxobacter dehalogenans (strain 2CP-C)</name>
    <dbReference type="NCBI Taxonomy" id="290397"/>
    <lineage>
        <taxon>Bacteria</taxon>
        <taxon>Pseudomonadati</taxon>
        <taxon>Myxococcota</taxon>
        <taxon>Myxococcia</taxon>
        <taxon>Myxococcales</taxon>
        <taxon>Cystobacterineae</taxon>
        <taxon>Anaeromyxobacteraceae</taxon>
        <taxon>Anaeromyxobacter</taxon>
    </lineage>
</organism>
<dbReference type="GO" id="GO:0061504">
    <property type="term" value="P:cyclic threonylcarbamoyladenosine biosynthetic process"/>
    <property type="evidence" value="ECO:0007669"/>
    <property type="project" value="TreeGrafter"/>
</dbReference>
<dbReference type="STRING" id="290397.Adeh_2929"/>
<dbReference type="AlphaFoldDB" id="Q2IDP5"/>
<dbReference type="eggNOG" id="COG0476">
    <property type="taxonomic scope" value="Bacteria"/>
</dbReference>
<dbReference type="OrthoDB" id="9204719at2"/>
<keyword evidence="5" id="KW-0482">Metalloprotease</keyword>
<keyword evidence="1" id="KW-0645">Protease</keyword>
<dbReference type="GO" id="GO:0006508">
    <property type="term" value="P:proteolysis"/>
    <property type="evidence" value="ECO:0007669"/>
    <property type="project" value="UniProtKB-KW"/>
</dbReference>
<keyword evidence="2" id="KW-0479">Metal-binding</keyword>
<dbReference type="GO" id="GO:0008237">
    <property type="term" value="F:metallopeptidase activity"/>
    <property type="evidence" value="ECO:0007669"/>
    <property type="project" value="UniProtKB-KW"/>
</dbReference>
<dbReference type="InterPro" id="IPR000594">
    <property type="entry name" value="ThiF_NAD_FAD-bd"/>
</dbReference>
<protein>
    <submittedName>
        <fullName evidence="8">UBA/THIF-type NAD/FAD binding protein</fullName>
    </submittedName>
</protein>
<sequence>MWCVADWVLRALDAELGGHPPERGGALLGPPGRPLLTRFEPDPGARASASQWAPSAGLGARVAALERGEGLELKGLVHSHPGALDQPSAQDARELAAGLAHNPHLGCYLGPVVSLAPAGAPGAHEVALPRGKLSLFAARRSRGGGTEVRPEPLRAVPLLRDLERAAAALGGGRAEGFVTDAGEGPLLAGRLRLDAGGEVLVLAGEHYPALPPVALGGGEGEATAQLELAWPLALAEEERLAAALAAVLEGPGPRRRAYGPPGGPALTRDAGRARLSGWTARLADGGPEAREEARRGGLRARSAARLPEALRERAVLVAGCGSVGSYLAELLARAGVGRLALLDPEAVEPANLSRTVYAAEDVGRPKPEALARRLLAVEPSIALALEPCAVDALPPAALDARVREADLVLAATDDPAAQRALDRFAYARGRPALFVGLYAGARGGEVIVTAPGRTACYLCATRSRHGLERAGGRVARELDYGTGRLRGEVALAADVQHVASAAAKLALSLLAPEGEGGLRPFAEDVIASGATYLTLSTVPGYWFYPQVFGDTPGQGAYQSVWLTPARAADCPVCGPPEARCDPLEVPRRAPDAEAIARALRDAAP</sequence>
<dbReference type="EMBL" id="CP000251">
    <property type="protein sequence ID" value="ABC82699.1"/>
    <property type="molecule type" value="Genomic_DNA"/>
</dbReference>
<dbReference type="GO" id="GO:0061503">
    <property type="term" value="F:tRNA threonylcarbamoyladenosine dehydratase"/>
    <property type="evidence" value="ECO:0007669"/>
    <property type="project" value="TreeGrafter"/>
</dbReference>
<evidence type="ECO:0000259" key="7">
    <source>
        <dbReference type="Pfam" id="PF14464"/>
    </source>
</evidence>
<dbReference type="GO" id="GO:0008641">
    <property type="term" value="F:ubiquitin-like modifier activating enzyme activity"/>
    <property type="evidence" value="ECO:0007669"/>
    <property type="project" value="InterPro"/>
</dbReference>